<dbReference type="OrthoDB" id="704817at2"/>
<proteinExistence type="predicted"/>
<sequence>MNLPHTTKKISLLAFLLLFTFSCRTFRELKNLAQCDFTSAGIDNLRLAGINLQEKTDISEVNVLDIASLLKSFSQKTLPLNFTFNINISNPNDKLAALNYLEWIAEIDKVEIARGVVNQRYEIPAGENIVMPLQISSDLYKIFSQKEGRELIGKAIGIKDENNQPKNLTLRVKPSISVGKGYIKYPGYIVVKKKIG</sequence>
<name>A0A2N3IB10_9BACT</name>
<dbReference type="Gene3D" id="2.60.40.1820">
    <property type="match status" value="1"/>
</dbReference>
<dbReference type="RefSeq" id="WP_133121567.1">
    <property type="nucleotide sequence ID" value="NZ_NKXO01000034.1"/>
</dbReference>
<reference evidence="1 2" key="1">
    <citation type="submission" date="2017-06" db="EMBL/GenBank/DDBJ databases">
        <title>Raineya orbicola gen. nov., sp. nov. a slightly thermophilic bacterium of the phylum Bacteroidetes and the description of Raineyaceae fam. nov.</title>
        <authorList>
            <person name="Albuquerque L."/>
            <person name="Polonia A.R.M."/>
            <person name="Barroso C."/>
            <person name="Froufe H.J.C."/>
            <person name="Lage O."/>
            <person name="Lobo-Da-Cunha A."/>
            <person name="Egas C."/>
            <person name="Da Costa M.S."/>
        </authorList>
    </citation>
    <scope>NUCLEOTIDE SEQUENCE [LARGE SCALE GENOMIC DNA]</scope>
    <source>
        <strain evidence="1 2">SPSPC-11</strain>
    </source>
</reference>
<dbReference type="Proteomes" id="UP000233387">
    <property type="component" value="Unassembled WGS sequence"/>
</dbReference>
<gene>
    <name evidence="1" type="ORF">Rain11_2036</name>
</gene>
<keyword evidence="2" id="KW-1185">Reference proteome</keyword>
<accession>A0A2N3IB10</accession>
<organism evidence="1 2">
    <name type="scientific">Raineya orbicola</name>
    <dbReference type="NCBI Taxonomy" id="2016530"/>
    <lineage>
        <taxon>Bacteria</taxon>
        <taxon>Pseudomonadati</taxon>
        <taxon>Bacteroidota</taxon>
        <taxon>Cytophagia</taxon>
        <taxon>Cytophagales</taxon>
        <taxon>Raineyaceae</taxon>
        <taxon>Raineya</taxon>
    </lineage>
</organism>
<comment type="caution">
    <text evidence="1">The sequence shown here is derived from an EMBL/GenBank/DDBJ whole genome shotgun (WGS) entry which is preliminary data.</text>
</comment>
<evidence type="ECO:0000313" key="2">
    <source>
        <dbReference type="Proteomes" id="UP000233387"/>
    </source>
</evidence>
<evidence type="ECO:0000313" key="1">
    <source>
        <dbReference type="EMBL" id="PKQ67423.1"/>
    </source>
</evidence>
<dbReference type="EMBL" id="NKXO01000034">
    <property type="protein sequence ID" value="PKQ67423.1"/>
    <property type="molecule type" value="Genomic_DNA"/>
</dbReference>
<protein>
    <submittedName>
        <fullName evidence="1">Late embryogenesis abundant protein</fullName>
    </submittedName>
</protein>
<dbReference type="AlphaFoldDB" id="A0A2N3IB10"/>
<dbReference type="SUPFAM" id="SSF117070">
    <property type="entry name" value="LEA14-like"/>
    <property type="match status" value="1"/>
</dbReference>